<dbReference type="STRING" id="988821.SAMN05421867_101424"/>
<organism evidence="1 2">
    <name type="scientific">Cellulomonas marina</name>
    <dbReference type="NCBI Taxonomy" id="988821"/>
    <lineage>
        <taxon>Bacteria</taxon>
        <taxon>Bacillati</taxon>
        <taxon>Actinomycetota</taxon>
        <taxon>Actinomycetes</taxon>
        <taxon>Micrococcales</taxon>
        <taxon>Cellulomonadaceae</taxon>
        <taxon>Cellulomonas</taxon>
    </lineage>
</organism>
<name>A0A1I0VIY8_9CELL</name>
<protein>
    <submittedName>
        <fullName evidence="1">Uncharacterized protein</fullName>
    </submittedName>
</protein>
<proteinExistence type="predicted"/>
<evidence type="ECO:0000313" key="2">
    <source>
        <dbReference type="Proteomes" id="UP000199012"/>
    </source>
</evidence>
<keyword evidence="2" id="KW-1185">Reference proteome</keyword>
<dbReference type="AlphaFoldDB" id="A0A1I0VIY8"/>
<reference evidence="2" key="1">
    <citation type="submission" date="2016-10" db="EMBL/GenBank/DDBJ databases">
        <authorList>
            <person name="Varghese N."/>
            <person name="Submissions S."/>
        </authorList>
    </citation>
    <scope>NUCLEOTIDE SEQUENCE [LARGE SCALE GENOMIC DNA]</scope>
    <source>
        <strain evidence="2">CGMCC 4.6945</strain>
    </source>
</reference>
<gene>
    <name evidence="1" type="ORF">SAMN05421867_101424</name>
</gene>
<dbReference type="EMBL" id="FOKA01000001">
    <property type="protein sequence ID" value="SFA76272.1"/>
    <property type="molecule type" value="Genomic_DNA"/>
</dbReference>
<dbReference type="Gene3D" id="3.40.830.10">
    <property type="entry name" value="LigB-like"/>
    <property type="match status" value="1"/>
</dbReference>
<accession>A0A1I0VIY8</accession>
<sequence>MRTVPLAVVALPDTALLVPGVAGRSDPLADLRTAAVAAVRRGAAALGERPGTPADDGVVARATDLRVAVVAPGPADRALVGRLRGSFAAAGVPDAALGAVVPVVDVPEVDVRDATPVPGVAAARPAIGAPGTGVAVALHVLVAAGLDAAPVSAVLEVAGAGAAGAGGAGPDGRTAGRAAVLRRWGAALVAEPGPLLLLVVGSGSARHGPDGPLADDPRAPAVDEALVAALGDPGAWAAPDGPPPAGLDEATAAALAVSAWAPWQVLAGALAARTAAGHVGTPPAVDASLGVLHAVGLLLPAAADGA</sequence>
<evidence type="ECO:0000313" key="1">
    <source>
        <dbReference type="EMBL" id="SFA76272.1"/>
    </source>
</evidence>
<dbReference type="Proteomes" id="UP000199012">
    <property type="component" value="Unassembled WGS sequence"/>
</dbReference>